<name>A0A3N1ZTM2_9ACTN</name>
<sequence>MAESRPPSPDPRPPSQSRGVVRVSWHSALMLTVASVMSLMAFCWPLLWHPGATLSGDGRTPLVFALVLPVVIALVMTQLGNDDLDVKALALLGVLSAVGAAVRPLGAGTAGLEAIFFLIIIAGRVFGPGFGFVLGNTTLFCSALLTSGVGPWLPYQMLAAGFVGLGAGLLPRLRGRLEIALLAVYGVVMGFAYGWLMDLAFWPFTLGPSSQWSFLPGAPLGTNLHRFVLYNLATSMAWNGGRALSNAALVVLLGPAMLRILRRAARRADFA</sequence>
<feature type="transmembrane region" description="Helical" evidence="1">
    <location>
        <begin position="243"/>
        <end position="261"/>
    </location>
</feature>
<organism evidence="2 3">
    <name type="scientific">Luteococcus japonicus</name>
    <dbReference type="NCBI Taxonomy" id="33984"/>
    <lineage>
        <taxon>Bacteria</taxon>
        <taxon>Bacillati</taxon>
        <taxon>Actinomycetota</taxon>
        <taxon>Actinomycetes</taxon>
        <taxon>Propionibacteriales</taxon>
        <taxon>Propionibacteriaceae</taxon>
        <taxon>Luteococcus</taxon>
    </lineage>
</organism>
<proteinExistence type="predicted"/>
<accession>A0A3N1ZTM2</accession>
<dbReference type="AlphaFoldDB" id="A0A3N1ZTM2"/>
<feature type="transmembrane region" description="Helical" evidence="1">
    <location>
        <begin position="28"/>
        <end position="48"/>
    </location>
</feature>
<dbReference type="PIRSF" id="PIRSF037395">
    <property type="entry name" value="UCP037395_ABCper"/>
    <property type="match status" value="1"/>
</dbReference>
<keyword evidence="1" id="KW-0472">Membrane</keyword>
<dbReference type="Proteomes" id="UP000275749">
    <property type="component" value="Unassembled WGS sequence"/>
</dbReference>
<dbReference type="EMBL" id="RKHG01000001">
    <property type="protein sequence ID" value="ROR53767.1"/>
    <property type="molecule type" value="Genomic_DNA"/>
</dbReference>
<feature type="transmembrane region" description="Helical" evidence="1">
    <location>
        <begin position="60"/>
        <end position="80"/>
    </location>
</feature>
<protein>
    <submittedName>
        <fullName evidence="2">Energy-coupling factor transport system substrate-specific component</fullName>
    </submittedName>
</protein>
<evidence type="ECO:0000313" key="3">
    <source>
        <dbReference type="Proteomes" id="UP000275749"/>
    </source>
</evidence>
<evidence type="ECO:0000256" key="1">
    <source>
        <dbReference type="SAM" id="Phobius"/>
    </source>
</evidence>
<feature type="transmembrane region" description="Helical" evidence="1">
    <location>
        <begin position="153"/>
        <end position="170"/>
    </location>
</feature>
<gene>
    <name evidence="2" type="ORF">EDD41_0938</name>
</gene>
<feature type="transmembrane region" description="Helical" evidence="1">
    <location>
        <begin position="114"/>
        <end position="133"/>
    </location>
</feature>
<dbReference type="InterPro" id="IPR017196">
    <property type="entry name" value="ECF_substrate-spec_UCP037395"/>
</dbReference>
<comment type="caution">
    <text evidence="2">The sequence shown here is derived from an EMBL/GenBank/DDBJ whole genome shotgun (WGS) entry which is preliminary data.</text>
</comment>
<feature type="transmembrane region" description="Helical" evidence="1">
    <location>
        <begin position="177"/>
        <end position="196"/>
    </location>
</feature>
<evidence type="ECO:0000313" key="2">
    <source>
        <dbReference type="EMBL" id="ROR53767.1"/>
    </source>
</evidence>
<keyword evidence="1" id="KW-0812">Transmembrane</keyword>
<keyword evidence="1" id="KW-1133">Transmembrane helix</keyword>
<reference evidence="2 3" key="1">
    <citation type="submission" date="2018-11" db="EMBL/GenBank/DDBJ databases">
        <title>Sequencing the genomes of 1000 actinobacteria strains.</title>
        <authorList>
            <person name="Klenk H.-P."/>
        </authorList>
    </citation>
    <scope>NUCLEOTIDE SEQUENCE [LARGE SCALE GENOMIC DNA]</scope>
    <source>
        <strain evidence="2 3">DSM 10546</strain>
    </source>
</reference>
<dbReference type="Gene3D" id="1.10.1760.20">
    <property type="match status" value="1"/>
</dbReference>
<feature type="transmembrane region" description="Helical" evidence="1">
    <location>
        <begin position="86"/>
        <end position="102"/>
    </location>
</feature>